<dbReference type="AlphaFoldDB" id="A0A318HLJ8"/>
<comment type="caution">
    <text evidence="1">The sequence shown here is derived from an EMBL/GenBank/DDBJ whole genome shotgun (WGS) entry which is preliminary data.</text>
</comment>
<evidence type="ECO:0000313" key="2">
    <source>
        <dbReference type="Proteomes" id="UP000247781"/>
    </source>
</evidence>
<dbReference type="Proteomes" id="UP000247781">
    <property type="component" value="Unassembled WGS sequence"/>
</dbReference>
<accession>A0A318HLJ8</accession>
<reference evidence="1 2" key="2">
    <citation type="submission" date="2018-06" db="EMBL/GenBank/DDBJ databases">
        <title>Sequencing of bacterial isolates from soil warming experiment in Harvard Forest, Massachusetts, USA.</title>
        <authorList>
            <person name="Deangelis K.PhD."/>
        </authorList>
    </citation>
    <scope>NUCLEOTIDE SEQUENCE [LARGE SCALE GENOMIC DNA]</scope>
    <source>
        <strain evidence="1 2">GAS496</strain>
    </source>
</reference>
<dbReference type="EMBL" id="QJJU01000006">
    <property type="protein sequence ID" value="PXX09246.1"/>
    <property type="molecule type" value="Genomic_DNA"/>
</dbReference>
<organism evidence="1 2">
    <name type="scientific">Mycolicibacterium moriokaense</name>
    <dbReference type="NCBI Taxonomy" id="39691"/>
    <lineage>
        <taxon>Bacteria</taxon>
        <taxon>Bacillati</taxon>
        <taxon>Actinomycetota</taxon>
        <taxon>Actinomycetes</taxon>
        <taxon>Mycobacteriales</taxon>
        <taxon>Mycobacteriaceae</taxon>
        <taxon>Mycolicibacterium</taxon>
    </lineage>
</organism>
<sequence length="34" mass="3806">MVFLQDDMAGPRLAYDPQGKALDPLRSLLSLWTS</sequence>
<proteinExistence type="predicted"/>
<gene>
    <name evidence="1" type="ORF">C8E89_106173</name>
</gene>
<evidence type="ECO:0000313" key="1">
    <source>
        <dbReference type="EMBL" id="PXX09246.1"/>
    </source>
</evidence>
<reference evidence="2" key="1">
    <citation type="submission" date="2018-05" db="EMBL/GenBank/DDBJ databases">
        <authorList>
            <person name="Deangelis K."/>
            <person name="Huntemann M."/>
            <person name="Clum A."/>
            <person name="Pillay M."/>
            <person name="Palaniappan K."/>
            <person name="Varghese N."/>
            <person name="Mikhailova N."/>
            <person name="Stamatis D."/>
            <person name="Reddy T."/>
            <person name="Daum C."/>
            <person name="Shapiro N."/>
            <person name="Ivanova N."/>
            <person name="Kyrpides N."/>
            <person name="Woyke T."/>
        </authorList>
    </citation>
    <scope>NUCLEOTIDE SEQUENCE [LARGE SCALE GENOMIC DNA]</scope>
    <source>
        <strain evidence="2">GAS496</strain>
    </source>
</reference>
<protein>
    <submittedName>
        <fullName evidence="1">Uncharacterized protein</fullName>
    </submittedName>
</protein>
<keyword evidence="2" id="KW-1185">Reference proteome</keyword>
<name>A0A318HLJ8_9MYCO</name>